<keyword evidence="8" id="KW-1185">Reference proteome</keyword>
<feature type="domain" description="BTB" evidence="5">
    <location>
        <begin position="28"/>
        <end position="96"/>
    </location>
</feature>
<feature type="domain" description="NPH3" evidence="6">
    <location>
        <begin position="177"/>
        <end position="471"/>
    </location>
</feature>
<evidence type="ECO:0000313" key="8">
    <source>
        <dbReference type="Proteomes" id="UP000829196"/>
    </source>
</evidence>
<evidence type="ECO:0000259" key="5">
    <source>
        <dbReference type="PROSITE" id="PS50097"/>
    </source>
</evidence>
<comment type="pathway">
    <text evidence="1">Protein modification; protein ubiquitination.</text>
</comment>
<dbReference type="InterPro" id="IPR000210">
    <property type="entry name" value="BTB/POZ_dom"/>
</dbReference>
<evidence type="ECO:0000256" key="4">
    <source>
        <dbReference type="SAM" id="MobiDB-lite"/>
    </source>
</evidence>
<gene>
    <name evidence="7" type="ORF">KFK09_005493</name>
</gene>
<dbReference type="InterPro" id="IPR011333">
    <property type="entry name" value="SKP1/BTB/POZ_sf"/>
</dbReference>
<dbReference type="Pfam" id="PF00651">
    <property type="entry name" value="BTB"/>
    <property type="match status" value="1"/>
</dbReference>
<feature type="compositionally biased region" description="Basic and acidic residues" evidence="4">
    <location>
        <begin position="336"/>
        <end position="347"/>
    </location>
</feature>
<keyword evidence="2" id="KW-0833">Ubl conjugation pathway</keyword>
<dbReference type="AlphaFoldDB" id="A0A8T3C0P5"/>
<evidence type="ECO:0008006" key="9">
    <source>
        <dbReference type="Google" id="ProtNLM"/>
    </source>
</evidence>
<evidence type="ECO:0000256" key="1">
    <source>
        <dbReference type="ARBA" id="ARBA00004906"/>
    </source>
</evidence>
<name>A0A8T3C0P5_DENNO</name>
<dbReference type="Gene3D" id="3.30.710.10">
    <property type="entry name" value="Potassium Channel Kv1.1, Chain A"/>
    <property type="match status" value="1"/>
</dbReference>
<evidence type="ECO:0000313" key="7">
    <source>
        <dbReference type="EMBL" id="KAI0523103.1"/>
    </source>
</evidence>
<dbReference type="Pfam" id="PF03000">
    <property type="entry name" value="NPH3"/>
    <property type="match status" value="1"/>
</dbReference>
<dbReference type="InterPro" id="IPR043454">
    <property type="entry name" value="NPH3/RPT2-like"/>
</dbReference>
<dbReference type="PROSITE" id="PS50097">
    <property type="entry name" value="BTB"/>
    <property type="match status" value="1"/>
</dbReference>
<dbReference type="SUPFAM" id="SSF54695">
    <property type="entry name" value="POZ domain"/>
    <property type="match status" value="1"/>
</dbReference>
<feature type="region of interest" description="Disordered" evidence="4">
    <location>
        <begin position="326"/>
        <end position="364"/>
    </location>
</feature>
<sequence>MKFMKLGSRPDTFFANESIRSISSEVSTDIKIQVQDSLYHLHKFPLLSKCGLLQTLCSKDSPHPPTTIYLSDIPGGADAFELCAKFCYSITITVSPLNFVPLRCAAEYLLMTNAVDRGNLAGKLESFFKSCILQRWKDTLLTLQSTRQFPPLCEDLKITSRCIDALAATVLAHPSKQWWIKDLAELSIDHYWRIMLAVKSAGVVSSKIVGEAIKVYASRWLPNMGDSLHEVNLKHQLLLEKIVILLPIEKGSVSCSFLLKLLKAANLLNASSTSKLDLARRAGVQLEEANVNDLLIASFTDGEEIIYDVDVVITIVEEFMLQGRSPPTSPLRKKTSSGERRRSRSAENVDFEGQENGRRSSSASHSSMLRVAKLIDLYLLEIARNEKLPVEKVIALAKAVPDFARMDHDNLYRVIDTYLKAHPQLEKKERKKLCKIIDCKKLSMEACVHAAQNEMLPLRVVVQVLFFEQARVAMAGGHVTELPSNIKALLTKAAGFSEKGVTMNCTSALETNDSEWSSASGPKCQMTKVATLKMKLEEDDNDMELEQVMVRDGLMRSSSSRFRALFPIPSMPKRILSKIWTLNRSVSERN</sequence>
<comment type="similarity">
    <text evidence="3">Belongs to the NPH3 family.</text>
</comment>
<dbReference type="PROSITE" id="PS51649">
    <property type="entry name" value="NPH3"/>
    <property type="match status" value="1"/>
</dbReference>
<protein>
    <recommendedName>
        <fullName evidence="9">Phototropic-responsive NPH3 family protein</fullName>
    </recommendedName>
</protein>
<accession>A0A8T3C0P5</accession>
<dbReference type="PANTHER" id="PTHR32370">
    <property type="entry name" value="OS12G0117600 PROTEIN"/>
    <property type="match status" value="1"/>
</dbReference>
<comment type="caution">
    <text evidence="7">The sequence shown here is derived from an EMBL/GenBank/DDBJ whole genome shotgun (WGS) entry which is preliminary data.</text>
</comment>
<evidence type="ECO:0000256" key="3">
    <source>
        <dbReference type="PROSITE-ProRule" id="PRU00982"/>
    </source>
</evidence>
<organism evidence="7 8">
    <name type="scientific">Dendrobium nobile</name>
    <name type="common">Orchid</name>
    <dbReference type="NCBI Taxonomy" id="94219"/>
    <lineage>
        <taxon>Eukaryota</taxon>
        <taxon>Viridiplantae</taxon>
        <taxon>Streptophyta</taxon>
        <taxon>Embryophyta</taxon>
        <taxon>Tracheophyta</taxon>
        <taxon>Spermatophyta</taxon>
        <taxon>Magnoliopsida</taxon>
        <taxon>Liliopsida</taxon>
        <taxon>Asparagales</taxon>
        <taxon>Orchidaceae</taxon>
        <taxon>Epidendroideae</taxon>
        <taxon>Malaxideae</taxon>
        <taxon>Dendrobiinae</taxon>
        <taxon>Dendrobium</taxon>
    </lineage>
</organism>
<dbReference type="OrthoDB" id="624345at2759"/>
<proteinExistence type="inferred from homology"/>
<evidence type="ECO:0000259" key="6">
    <source>
        <dbReference type="PROSITE" id="PS51649"/>
    </source>
</evidence>
<dbReference type="EMBL" id="JAGYWB010000005">
    <property type="protein sequence ID" value="KAI0523103.1"/>
    <property type="molecule type" value="Genomic_DNA"/>
</dbReference>
<dbReference type="Proteomes" id="UP000829196">
    <property type="component" value="Unassembled WGS sequence"/>
</dbReference>
<reference evidence="7" key="1">
    <citation type="journal article" date="2022" name="Front. Genet.">
        <title>Chromosome-Scale Assembly of the Dendrobium nobile Genome Provides Insights Into the Molecular Mechanism of the Biosynthesis of the Medicinal Active Ingredient of Dendrobium.</title>
        <authorList>
            <person name="Xu Q."/>
            <person name="Niu S.-C."/>
            <person name="Li K.-L."/>
            <person name="Zheng P.-J."/>
            <person name="Zhang X.-J."/>
            <person name="Jia Y."/>
            <person name="Liu Y."/>
            <person name="Niu Y.-X."/>
            <person name="Yu L.-H."/>
            <person name="Chen D.-F."/>
            <person name="Zhang G.-Q."/>
        </authorList>
    </citation>
    <scope>NUCLEOTIDE SEQUENCE</scope>
    <source>
        <tissue evidence="7">Leaf</tissue>
    </source>
</reference>
<evidence type="ECO:0000256" key="2">
    <source>
        <dbReference type="ARBA" id="ARBA00022786"/>
    </source>
</evidence>
<dbReference type="InterPro" id="IPR027356">
    <property type="entry name" value="NPH3_dom"/>
</dbReference>